<keyword evidence="1" id="KW-0812">Transmembrane</keyword>
<evidence type="ECO:0008006" key="4">
    <source>
        <dbReference type="Google" id="ProtNLM"/>
    </source>
</evidence>
<dbReference type="Proteomes" id="UP000199147">
    <property type="component" value="Unassembled WGS sequence"/>
</dbReference>
<name>A0A0H5RQX1_9MYCO</name>
<keyword evidence="3" id="KW-1185">Reference proteome</keyword>
<evidence type="ECO:0000313" key="3">
    <source>
        <dbReference type="Proteomes" id="UP000199147"/>
    </source>
</evidence>
<keyword evidence="1" id="KW-1133">Transmembrane helix</keyword>
<feature type="transmembrane region" description="Helical" evidence="1">
    <location>
        <begin position="66"/>
        <end position="90"/>
    </location>
</feature>
<dbReference type="AlphaFoldDB" id="A0A0H5RQX1"/>
<protein>
    <recommendedName>
        <fullName evidence="4">Transmembrane protein</fullName>
    </recommendedName>
</protein>
<keyword evidence="1" id="KW-0472">Membrane</keyword>
<organism evidence="2 3">
    <name type="scientific">Mycolicibacterium neworleansense</name>
    <dbReference type="NCBI Taxonomy" id="146018"/>
    <lineage>
        <taxon>Bacteria</taxon>
        <taxon>Bacillati</taxon>
        <taxon>Actinomycetota</taxon>
        <taxon>Actinomycetes</taxon>
        <taxon>Mycobacteriales</taxon>
        <taxon>Mycobacteriaceae</taxon>
        <taxon>Mycolicibacterium</taxon>
    </lineage>
</organism>
<reference evidence="3" key="1">
    <citation type="submission" date="2015-07" db="EMBL/GenBank/DDBJ databases">
        <authorList>
            <person name="Urmite Genomes"/>
        </authorList>
    </citation>
    <scope>NUCLEOTIDE SEQUENCE [LARGE SCALE GENOMIC DNA]</scope>
    <source>
        <strain evidence="3">type strain: ATCC 49404</strain>
    </source>
</reference>
<proteinExistence type="predicted"/>
<dbReference type="STRING" id="146018.BN2156_03088"/>
<evidence type="ECO:0000256" key="1">
    <source>
        <dbReference type="SAM" id="Phobius"/>
    </source>
</evidence>
<feature type="transmembrane region" description="Helical" evidence="1">
    <location>
        <begin position="102"/>
        <end position="122"/>
    </location>
</feature>
<feature type="transmembrane region" description="Helical" evidence="1">
    <location>
        <begin position="134"/>
        <end position="155"/>
    </location>
</feature>
<accession>A0A0H5RQX1</accession>
<gene>
    <name evidence="2" type="ORF">BN2156_03088</name>
</gene>
<evidence type="ECO:0000313" key="2">
    <source>
        <dbReference type="EMBL" id="CRZ16221.1"/>
    </source>
</evidence>
<dbReference type="EMBL" id="CWKH01000001">
    <property type="protein sequence ID" value="CRZ16221.1"/>
    <property type="molecule type" value="Genomic_DNA"/>
</dbReference>
<sequence>MCVAPGLRPYPGENTEPGVAVEDSPPEEYPHEWVDRYGPQAYAPHAHVQQSAAAKRQYQTTLAIRGFAGLIGGGAMVLWALVVFVMLSSAFDTDSASDPHGYGIVFGILMYLPLGLVWSLVLPFAAPRHRWGRAFAISLLTFVTVTGLVLVALSASGAG</sequence>